<evidence type="ECO:0000256" key="3">
    <source>
        <dbReference type="SAM" id="SignalP"/>
    </source>
</evidence>
<feature type="region of interest" description="Disordered" evidence="1">
    <location>
        <begin position="370"/>
        <end position="405"/>
    </location>
</feature>
<feature type="compositionally biased region" description="Basic residues" evidence="1">
    <location>
        <begin position="695"/>
        <end position="704"/>
    </location>
</feature>
<dbReference type="Gene3D" id="1.20.5.190">
    <property type="match status" value="1"/>
</dbReference>
<evidence type="ECO:0000313" key="5">
    <source>
        <dbReference type="Proteomes" id="UP000241890"/>
    </source>
</evidence>
<dbReference type="InterPro" id="IPR027417">
    <property type="entry name" value="P-loop_NTPase"/>
</dbReference>
<feature type="transmembrane region" description="Helical" evidence="2">
    <location>
        <begin position="223"/>
        <end position="246"/>
    </location>
</feature>
<evidence type="ECO:0000313" key="4">
    <source>
        <dbReference type="EMBL" id="GBG24367.1"/>
    </source>
</evidence>
<feature type="transmembrane region" description="Helical" evidence="2">
    <location>
        <begin position="67"/>
        <end position="90"/>
    </location>
</feature>
<keyword evidence="3" id="KW-0732">Signal</keyword>
<dbReference type="SMART" id="SM00015">
    <property type="entry name" value="IQ"/>
    <property type="match status" value="3"/>
</dbReference>
<dbReference type="EMBL" id="BEYU01000005">
    <property type="protein sequence ID" value="GBG24367.1"/>
    <property type="molecule type" value="Genomic_DNA"/>
</dbReference>
<keyword evidence="2" id="KW-0472">Membrane</keyword>
<feature type="compositionally biased region" description="Low complexity" evidence="1">
    <location>
        <begin position="683"/>
        <end position="694"/>
    </location>
</feature>
<feature type="transmembrane region" description="Helical" evidence="2">
    <location>
        <begin position="128"/>
        <end position="150"/>
    </location>
</feature>
<feature type="transmembrane region" description="Helical" evidence="2">
    <location>
        <begin position="102"/>
        <end position="122"/>
    </location>
</feature>
<keyword evidence="2" id="KW-0812">Transmembrane</keyword>
<feature type="region of interest" description="Disordered" evidence="1">
    <location>
        <begin position="499"/>
        <end position="534"/>
    </location>
</feature>
<proteinExistence type="predicted"/>
<feature type="chain" id="PRO_5015343674" description="G-protein coupled receptors family 3 profile domain-containing protein" evidence="3">
    <location>
        <begin position="29"/>
        <end position="704"/>
    </location>
</feature>
<evidence type="ECO:0008006" key="6">
    <source>
        <dbReference type="Google" id="ProtNLM"/>
    </source>
</evidence>
<dbReference type="PROSITE" id="PS50096">
    <property type="entry name" value="IQ"/>
    <property type="match status" value="3"/>
</dbReference>
<feature type="region of interest" description="Disordered" evidence="1">
    <location>
        <begin position="650"/>
        <end position="704"/>
    </location>
</feature>
<name>A0A2R5G018_9STRA</name>
<dbReference type="CDD" id="cd23767">
    <property type="entry name" value="IQCD"/>
    <property type="match status" value="2"/>
</dbReference>
<feature type="transmembrane region" description="Helical" evidence="2">
    <location>
        <begin position="181"/>
        <end position="203"/>
    </location>
</feature>
<dbReference type="Proteomes" id="UP000241890">
    <property type="component" value="Unassembled WGS sequence"/>
</dbReference>
<feature type="region of interest" description="Disordered" evidence="1">
    <location>
        <begin position="423"/>
        <end position="473"/>
    </location>
</feature>
<feature type="compositionally biased region" description="Basic and acidic residues" evidence="1">
    <location>
        <begin position="517"/>
        <end position="533"/>
    </location>
</feature>
<gene>
    <name evidence="4" type="ORF">FCC1311_005852</name>
</gene>
<reference evidence="4 5" key="1">
    <citation type="submission" date="2017-12" db="EMBL/GenBank/DDBJ databases">
        <title>Sequencing, de novo assembly and annotation of complete genome of a new Thraustochytrid species, strain FCC1311.</title>
        <authorList>
            <person name="Sedici K."/>
            <person name="Godart F."/>
            <person name="Aiese Cigliano R."/>
            <person name="Sanseverino W."/>
            <person name="Barakat M."/>
            <person name="Ortet P."/>
            <person name="Marechal E."/>
            <person name="Cagnac O."/>
            <person name="Amato A."/>
        </authorList>
    </citation>
    <scope>NUCLEOTIDE SEQUENCE [LARGE SCALE GENOMIC DNA]</scope>
</reference>
<sequence length="704" mass="75783">MRLLGAPRGTRSWLTAGAVLLCSHYVTSQPTLRGANVVEVVKDSVRRELAFAPGIYAPDADQDSARIAAIVTSSITVAACSLGLVAWFTYHHSPVMRLASPWLKHLLVRVFFLNVAAILATVPHLACVTSATLFFLSAPGLFVMLGCVAIKSKLEERRASRNRARRAGGLEPRPARVSPKFMLIAVYSTDVIALAFIGAFLIWETDTLEDDNRALCVHGGEDPNIPIAVLYGMLAFVSVFGLLAAARSASVLSVGYECFGNFFVALCLFLLVALRIADYASMGGDVLAEIIVLLNTLLSALVAFTALGLVLLRKLPYVHMSELEAKEAAVVAYGLGLGAVRQFPGGDGAPARLKAGKRGSAATLFFDPVNETSFGEDDESDDGSDEESGDERRIKRSSSWVPEDGGQTVISQINLKYGHVMTEPSTAGSARGLSPRGDRSKRFFDTTPSPQSPKPDAAASEPQSPVQGSPIEIEASTRIQAIVRGAITRTKLHPVMWRQRAEAGQKSSTPAWPNLETSKDANDTRNDRSESAAHRAATRIQAIFRGRKTRAWFRHMREELKAATRIQALFRGRMSRKHVQVIRRSSSAPTPSTHGQEEEIFSSAPMFTNADGTWSAARPGSIQTQGLDELALGDQGAAAGARAGARAQHPALAAARSASPDSPGRSASFGSRLLSVRIPNVQLPRNPLRSPRSPSSHHKRNQTL</sequence>
<dbReference type="Pfam" id="PF00612">
    <property type="entry name" value="IQ"/>
    <property type="match status" value="2"/>
</dbReference>
<evidence type="ECO:0000256" key="2">
    <source>
        <dbReference type="SAM" id="Phobius"/>
    </source>
</evidence>
<protein>
    <recommendedName>
        <fullName evidence="6">G-protein coupled receptors family 3 profile domain-containing protein</fullName>
    </recommendedName>
</protein>
<feature type="transmembrane region" description="Helical" evidence="2">
    <location>
        <begin position="258"/>
        <end position="278"/>
    </location>
</feature>
<keyword evidence="5" id="KW-1185">Reference proteome</keyword>
<accession>A0A2R5G018</accession>
<comment type="caution">
    <text evidence="4">The sequence shown here is derived from an EMBL/GenBank/DDBJ whole genome shotgun (WGS) entry which is preliminary data.</text>
</comment>
<feature type="compositionally biased region" description="Acidic residues" evidence="1">
    <location>
        <begin position="374"/>
        <end position="389"/>
    </location>
</feature>
<dbReference type="OrthoDB" id="252964at2759"/>
<feature type="compositionally biased region" description="Low complexity" evidence="1">
    <location>
        <begin position="650"/>
        <end position="667"/>
    </location>
</feature>
<feature type="signal peptide" evidence="3">
    <location>
        <begin position="1"/>
        <end position="28"/>
    </location>
</feature>
<feature type="transmembrane region" description="Helical" evidence="2">
    <location>
        <begin position="290"/>
        <end position="312"/>
    </location>
</feature>
<organism evidence="4 5">
    <name type="scientific">Hondaea fermentalgiana</name>
    <dbReference type="NCBI Taxonomy" id="2315210"/>
    <lineage>
        <taxon>Eukaryota</taxon>
        <taxon>Sar</taxon>
        <taxon>Stramenopiles</taxon>
        <taxon>Bigyra</taxon>
        <taxon>Labyrinthulomycetes</taxon>
        <taxon>Thraustochytrida</taxon>
        <taxon>Thraustochytriidae</taxon>
        <taxon>Hondaea</taxon>
    </lineage>
</organism>
<dbReference type="SUPFAM" id="SSF52540">
    <property type="entry name" value="P-loop containing nucleoside triphosphate hydrolases"/>
    <property type="match status" value="1"/>
</dbReference>
<keyword evidence="2" id="KW-1133">Transmembrane helix</keyword>
<dbReference type="InParanoid" id="A0A2R5G018"/>
<evidence type="ECO:0000256" key="1">
    <source>
        <dbReference type="SAM" id="MobiDB-lite"/>
    </source>
</evidence>
<dbReference type="InterPro" id="IPR000048">
    <property type="entry name" value="IQ_motif_EF-hand-BS"/>
</dbReference>
<dbReference type="AlphaFoldDB" id="A0A2R5G018"/>